<evidence type="ECO:0000313" key="3">
    <source>
        <dbReference type="Proteomes" id="UP000184111"/>
    </source>
</evidence>
<feature type="transmembrane region" description="Helical" evidence="1">
    <location>
        <begin position="66"/>
        <end position="91"/>
    </location>
</feature>
<dbReference type="AlphaFoldDB" id="A0A1M7QHG4"/>
<proteinExistence type="predicted"/>
<keyword evidence="1" id="KW-0472">Membrane</keyword>
<evidence type="ECO:0000256" key="1">
    <source>
        <dbReference type="SAM" id="Phobius"/>
    </source>
</evidence>
<keyword evidence="3" id="KW-1185">Reference proteome</keyword>
<sequence length="202" mass="21134">MGLAVACLPLLASLAATRHPWRHPLPFTVLSLCAGPALAAAFGYLERCGSGDPAPLLDLPRAYRRHAVRALALWAPFTLLAAACGTDAFALRHTELGLAVSPALAVVAVLAANSGVLAMAHLVGNPATGPLRPRDYLAAPYTLLRRWPLASLNLALLLATAALVNQAPLTGLAVLPGCTLFVVWRNCHAMTEDTATREGRPA</sequence>
<keyword evidence="1" id="KW-0812">Transmembrane</keyword>
<accession>A0A1M7QHG4</accession>
<dbReference type="EMBL" id="FRBI01000034">
    <property type="protein sequence ID" value="SHN30168.1"/>
    <property type="molecule type" value="Genomic_DNA"/>
</dbReference>
<reference evidence="2 3" key="1">
    <citation type="submission" date="2016-11" db="EMBL/GenBank/DDBJ databases">
        <authorList>
            <person name="Jaros S."/>
            <person name="Januszkiewicz K."/>
            <person name="Wedrychowicz H."/>
        </authorList>
    </citation>
    <scope>NUCLEOTIDE SEQUENCE [LARGE SCALE GENOMIC DNA]</scope>
    <source>
        <strain evidence="2 3">CGMCC 4.2025</strain>
    </source>
</reference>
<gene>
    <name evidence="2" type="ORF">SAMN05216499_13455</name>
</gene>
<organism evidence="2 3">
    <name type="scientific">Actinacidiphila paucisporea</name>
    <dbReference type="NCBI Taxonomy" id="310782"/>
    <lineage>
        <taxon>Bacteria</taxon>
        <taxon>Bacillati</taxon>
        <taxon>Actinomycetota</taxon>
        <taxon>Actinomycetes</taxon>
        <taxon>Kitasatosporales</taxon>
        <taxon>Streptomycetaceae</taxon>
        <taxon>Actinacidiphila</taxon>
    </lineage>
</organism>
<name>A0A1M7QHG4_9ACTN</name>
<dbReference type="Proteomes" id="UP000184111">
    <property type="component" value="Unassembled WGS sequence"/>
</dbReference>
<keyword evidence="1" id="KW-1133">Transmembrane helix</keyword>
<dbReference type="RefSeq" id="WP_200804593.1">
    <property type="nucleotide sequence ID" value="NZ_FRBI01000034.1"/>
</dbReference>
<protein>
    <submittedName>
        <fullName evidence="2">Uncharacterized protein</fullName>
    </submittedName>
</protein>
<feature type="transmembrane region" description="Helical" evidence="1">
    <location>
        <begin position="169"/>
        <end position="187"/>
    </location>
</feature>
<feature type="transmembrane region" description="Helical" evidence="1">
    <location>
        <begin position="103"/>
        <end position="123"/>
    </location>
</feature>
<evidence type="ECO:0000313" key="2">
    <source>
        <dbReference type="EMBL" id="SHN30168.1"/>
    </source>
</evidence>